<reference evidence="4 6" key="3">
    <citation type="submission" date="2016-11" db="EMBL/GenBank/DDBJ databases">
        <title>Whole genomes of Flavobacteriaceae.</title>
        <authorList>
            <person name="Stine C."/>
            <person name="Li C."/>
            <person name="Tadesse D."/>
        </authorList>
    </citation>
    <scope>NUCLEOTIDE SEQUENCE [LARGE SCALE GENOMIC DNA]</scope>
    <source>
        <strain evidence="4 6">ATCC BAA-2541</strain>
    </source>
</reference>
<reference evidence="3" key="2">
    <citation type="submission" date="2016-09" db="EMBL/GenBank/DDBJ databases">
        <authorList>
            <person name="Capua I."/>
            <person name="De Benedictis P."/>
            <person name="Joannis T."/>
            <person name="Lombin L.H."/>
            <person name="Cattoli G."/>
        </authorList>
    </citation>
    <scope>NUCLEOTIDE SEQUENCE [LARGE SCALE GENOMIC DNA]</scope>
    <source>
        <strain evidence="3">MSU</strain>
    </source>
</reference>
<dbReference type="GO" id="GO:0016020">
    <property type="term" value="C:membrane"/>
    <property type="evidence" value="ECO:0007669"/>
    <property type="project" value="InterPro"/>
</dbReference>
<keyword evidence="1" id="KW-1133">Transmembrane helix</keyword>
<dbReference type="Proteomes" id="UP000180252">
    <property type="component" value="Unassembled WGS sequence"/>
</dbReference>
<keyword evidence="6" id="KW-1185">Reference proteome</keyword>
<keyword evidence="1" id="KW-0472">Membrane</keyword>
<feature type="transmembrane region" description="Helical" evidence="1">
    <location>
        <begin position="98"/>
        <end position="116"/>
    </location>
</feature>
<dbReference type="InterPro" id="IPR010559">
    <property type="entry name" value="Sig_transdc_His_kin_internal"/>
</dbReference>
<protein>
    <recommendedName>
        <fullName evidence="2">Signal transduction histidine kinase internal region domain-containing protein</fullName>
    </recommendedName>
</protein>
<dbReference type="EMBL" id="MUHG01000039">
    <property type="protein sequence ID" value="OXB14277.1"/>
    <property type="molecule type" value="Genomic_DNA"/>
</dbReference>
<dbReference type="Proteomes" id="UP000198319">
    <property type="component" value="Unassembled WGS sequence"/>
</dbReference>
<dbReference type="GO" id="GO:0000155">
    <property type="term" value="F:phosphorelay sensor kinase activity"/>
    <property type="evidence" value="ECO:0007669"/>
    <property type="project" value="InterPro"/>
</dbReference>
<dbReference type="OrthoDB" id="741464at2"/>
<gene>
    <name evidence="4" type="ORF">B0A71_21805</name>
    <name evidence="3" type="ORF">BHE19_20525</name>
</gene>
<comment type="caution">
    <text evidence="3">The sequence shown here is derived from an EMBL/GenBank/DDBJ whole genome shotgun (WGS) entry which is preliminary data.</text>
</comment>
<dbReference type="PANTHER" id="PTHR34220">
    <property type="entry name" value="SENSOR HISTIDINE KINASE YPDA"/>
    <property type="match status" value="1"/>
</dbReference>
<dbReference type="InterPro" id="IPR050640">
    <property type="entry name" value="Bact_2-comp_sensor_kinase"/>
</dbReference>
<evidence type="ECO:0000313" key="6">
    <source>
        <dbReference type="Proteomes" id="UP000198319"/>
    </source>
</evidence>
<reference evidence="5" key="1">
    <citation type="submission" date="2016-09" db="EMBL/GenBank/DDBJ databases">
        <authorList>
            <person name="Chen S."/>
            <person name="Walker E."/>
        </authorList>
    </citation>
    <scope>NUCLEOTIDE SEQUENCE [LARGE SCALE GENOMIC DNA]</scope>
    <source>
        <strain evidence="5">MSU</strain>
    </source>
</reference>
<keyword evidence="1" id="KW-0812">Transmembrane</keyword>
<dbReference type="EMBL" id="MIKE01000002">
    <property type="protein sequence ID" value="OHT47264.1"/>
    <property type="molecule type" value="Genomic_DNA"/>
</dbReference>
<dbReference type="PANTHER" id="PTHR34220:SF7">
    <property type="entry name" value="SENSOR HISTIDINE KINASE YPDA"/>
    <property type="match status" value="1"/>
</dbReference>
<name>A0A1S1JCJ2_9FLAO</name>
<dbReference type="Pfam" id="PF06580">
    <property type="entry name" value="His_kinase"/>
    <property type="match status" value="1"/>
</dbReference>
<sequence length="366" mass="42767">MVLLINIIILLVAFRLLFEQKIIGSLMKKQWTNLIRFQHVLFFVIYTTFLVISTLYFTEMPFALYRILFIMAVNTVLYFVCYSYLVPAYYQTNKYPEYLLYALILFISTTLLRLLVEPEFSQESDAVQDQTLFLISVYSSQSIVILVASFLGISRHKFLIEYDYLDLEVKKNETDLNLMKSKINPHFLLNTLNNIYAGSYNQHGNTTEAILQLSQLLQYVIYETDKKTIAIHKEFEMMKALAGLYQLKYNNTLNIVFELNDSEVQEQVEVPPSIYFTLFENALKHSGIGADKEAYIKVNFDKVDDTFVFRIENSVPDKIHFNNHNGYNGMGLVALKKILTMKYAENYQLFDELLNKTYFSTLKIKL</sequence>
<dbReference type="RefSeq" id="WP_070905551.1">
    <property type="nucleotide sequence ID" value="NZ_MIKE01000002.1"/>
</dbReference>
<feature type="transmembrane region" description="Helical" evidence="1">
    <location>
        <begin position="6"/>
        <end position="27"/>
    </location>
</feature>
<evidence type="ECO:0000313" key="3">
    <source>
        <dbReference type="EMBL" id="OHT47264.1"/>
    </source>
</evidence>
<organism evidence="3 5">
    <name type="scientific">Flavobacterium tructae</name>
    <dbReference type="NCBI Taxonomy" id="1114873"/>
    <lineage>
        <taxon>Bacteria</taxon>
        <taxon>Pseudomonadati</taxon>
        <taxon>Bacteroidota</taxon>
        <taxon>Flavobacteriia</taxon>
        <taxon>Flavobacteriales</taxon>
        <taxon>Flavobacteriaceae</taxon>
        <taxon>Flavobacterium</taxon>
    </lineage>
</organism>
<feature type="transmembrane region" description="Helical" evidence="1">
    <location>
        <begin position="131"/>
        <end position="153"/>
    </location>
</feature>
<dbReference type="AlphaFoldDB" id="A0A1S1JCJ2"/>
<evidence type="ECO:0000259" key="2">
    <source>
        <dbReference type="Pfam" id="PF06580"/>
    </source>
</evidence>
<dbReference type="STRING" id="1278819.BHE19_20525"/>
<accession>A0A1S1JCJ2</accession>
<evidence type="ECO:0000313" key="5">
    <source>
        <dbReference type="Proteomes" id="UP000180252"/>
    </source>
</evidence>
<evidence type="ECO:0000256" key="1">
    <source>
        <dbReference type="SAM" id="Phobius"/>
    </source>
</evidence>
<feature type="transmembrane region" description="Helical" evidence="1">
    <location>
        <begin position="63"/>
        <end position="86"/>
    </location>
</feature>
<feature type="domain" description="Signal transduction histidine kinase internal region" evidence="2">
    <location>
        <begin position="175"/>
        <end position="252"/>
    </location>
</feature>
<evidence type="ECO:0000313" key="4">
    <source>
        <dbReference type="EMBL" id="OXB14277.1"/>
    </source>
</evidence>
<feature type="transmembrane region" description="Helical" evidence="1">
    <location>
        <begin position="39"/>
        <end position="57"/>
    </location>
</feature>
<proteinExistence type="predicted"/>